<comment type="caution">
    <text evidence="6">The sequence shown here is derived from an EMBL/GenBank/DDBJ whole genome shotgun (WGS) entry which is preliminary data.</text>
</comment>
<dbReference type="Pfam" id="PF03466">
    <property type="entry name" value="LysR_substrate"/>
    <property type="match status" value="1"/>
</dbReference>
<dbReference type="InterPro" id="IPR000847">
    <property type="entry name" value="LysR_HTH_N"/>
</dbReference>
<accession>A0ABT1YXI3</accession>
<keyword evidence="3" id="KW-0238">DNA-binding</keyword>
<evidence type="ECO:0000313" key="7">
    <source>
        <dbReference type="Proteomes" id="UP001165396"/>
    </source>
</evidence>
<comment type="similarity">
    <text evidence="1">Belongs to the LysR transcriptional regulatory family.</text>
</comment>
<keyword evidence="7" id="KW-1185">Reference proteome</keyword>
<dbReference type="SUPFAM" id="SSF53850">
    <property type="entry name" value="Periplasmic binding protein-like II"/>
    <property type="match status" value="1"/>
</dbReference>
<evidence type="ECO:0000259" key="5">
    <source>
        <dbReference type="PROSITE" id="PS50931"/>
    </source>
</evidence>
<reference evidence="6" key="1">
    <citation type="submission" date="2022-07" db="EMBL/GenBank/DDBJ databases">
        <title>Pseudosulfitobacter sp. strain AP-MA-4, whole genome sequence.</title>
        <authorList>
            <person name="Jiang Y."/>
        </authorList>
    </citation>
    <scope>NUCLEOTIDE SEQUENCE</scope>
    <source>
        <strain evidence="6">AP-MA-4</strain>
    </source>
</reference>
<evidence type="ECO:0000256" key="1">
    <source>
        <dbReference type="ARBA" id="ARBA00009437"/>
    </source>
</evidence>
<dbReference type="InterPro" id="IPR036388">
    <property type="entry name" value="WH-like_DNA-bd_sf"/>
</dbReference>
<dbReference type="Pfam" id="PF00126">
    <property type="entry name" value="HTH_1"/>
    <property type="match status" value="1"/>
</dbReference>
<keyword evidence="2" id="KW-0805">Transcription regulation</keyword>
<dbReference type="RefSeq" id="WP_258293276.1">
    <property type="nucleotide sequence ID" value="NZ_JANKJG010000002.1"/>
</dbReference>
<name>A0ABT1YXI3_9RHOB</name>
<evidence type="ECO:0000256" key="2">
    <source>
        <dbReference type="ARBA" id="ARBA00023015"/>
    </source>
</evidence>
<dbReference type="Proteomes" id="UP001165396">
    <property type="component" value="Unassembled WGS sequence"/>
</dbReference>
<evidence type="ECO:0000256" key="4">
    <source>
        <dbReference type="ARBA" id="ARBA00023163"/>
    </source>
</evidence>
<dbReference type="PANTHER" id="PTHR30537:SF74">
    <property type="entry name" value="HTH-TYPE TRANSCRIPTIONAL REGULATOR TRPI"/>
    <property type="match status" value="1"/>
</dbReference>
<keyword evidence="4" id="KW-0804">Transcription</keyword>
<gene>
    <name evidence="6" type="ORF">NTA49_03535</name>
</gene>
<evidence type="ECO:0000256" key="3">
    <source>
        <dbReference type="ARBA" id="ARBA00023125"/>
    </source>
</evidence>
<dbReference type="Gene3D" id="1.10.10.10">
    <property type="entry name" value="Winged helix-like DNA-binding domain superfamily/Winged helix DNA-binding domain"/>
    <property type="match status" value="1"/>
</dbReference>
<feature type="domain" description="HTH lysR-type" evidence="5">
    <location>
        <begin position="11"/>
        <end position="68"/>
    </location>
</feature>
<dbReference type="EMBL" id="JANKJG010000002">
    <property type="protein sequence ID" value="MCR8825598.1"/>
    <property type="molecule type" value="Genomic_DNA"/>
</dbReference>
<dbReference type="PROSITE" id="PS50931">
    <property type="entry name" value="HTH_LYSR"/>
    <property type="match status" value="1"/>
</dbReference>
<dbReference type="Gene3D" id="3.40.190.10">
    <property type="entry name" value="Periplasmic binding protein-like II"/>
    <property type="match status" value="2"/>
</dbReference>
<sequence length="322" mass="35884">MKDRTRYRYTWSLKAMRTFEVCARRKSFSAAADELNVTQGAVSKQIKTLESNLGLPLFHRQGNRIILSSEGSELAAHLMQMFADLDNLVGRLGPDQAKTPLVVSCEPTICLKFLLPLVPMIEQETGVALRVLSGGGPVDFHRHGIDLAIRRDDFNLDPGLEIETIGTEYVGPVMSLKRSFATGSEPANHTRIRSSSRPDAWLKWDEKTHKDTLSLDVEHQHHFLALEAAENGHGIAMMSLYMVVRTMQTARLTAPFGFLADGSSYICISPRPIDPDPRKRALVDWLKQKFQEYERLYITDADTDAVPDAVTSAVTSAVTARS</sequence>
<dbReference type="PRINTS" id="PR00039">
    <property type="entry name" value="HTHLYSR"/>
</dbReference>
<dbReference type="SUPFAM" id="SSF46785">
    <property type="entry name" value="Winged helix' DNA-binding domain"/>
    <property type="match status" value="1"/>
</dbReference>
<evidence type="ECO:0000313" key="6">
    <source>
        <dbReference type="EMBL" id="MCR8825598.1"/>
    </source>
</evidence>
<dbReference type="PANTHER" id="PTHR30537">
    <property type="entry name" value="HTH-TYPE TRANSCRIPTIONAL REGULATOR"/>
    <property type="match status" value="1"/>
</dbReference>
<dbReference type="InterPro" id="IPR036390">
    <property type="entry name" value="WH_DNA-bd_sf"/>
</dbReference>
<organism evidence="6 7">
    <name type="scientific">Pseudosulfitobacter koreensis</name>
    <dbReference type="NCBI Taxonomy" id="2968472"/>
    <lineage>
        <taxon>Bacteria</taxon>
        <taxon>Pseudomonadati</taxon>
        <taxon>Pseudomonadota</taxon>
        <taxon>Alphaproteobacteria</taxon>
        <taxon>Rhodobacterales</taxon>
        <taxon>Roseobacteraceae</taxon>
        <taxon>Pseudosulfitobacter</taxon>
    </lineage>
</organism>
<dbReference type="InterPro" id="IPR058163">
    <property type="entry name" value="LysR-type_TF_proteobact-type"/>
</dbReference>
<proteinExistence type="inferred from homology"/>
<dbReference type="InterPro" id="IPR005119">
    <property type="entry name" value="LysR_subst-bd"/>
</dbReference>
<protein>
    <submittedName>
        <fullName evidence="6">LysR family transcriptional regulator</fullName>
    </submittedName>
</protein>